<name>A0AAN5HXB1_9BILA</name>
<dbReference type="EMBL" id="BTRK01000004">
    <property type="protein sequence ID" value="GMR44698.1"/>
    <property type="molecule type" value="Genomic_DNA"/>
</dbReference>
<feature type="transmembrane region" description="Helical" evidence="1">
    <location>
        <begin position="81"/>
        <end position="99"/>
    </location>
</feature>
<dbReference type="AlphaFoldDB" id="A0AAN5HXB1"/>
<proteinExistence type="predicted"/>
<feature type="transmembrane region" description="Helical" evidence="1">
    <location>
        <begin position="6"/>
        <end position="25"/>
    </location>
</feature>
<sequence length="101" mass="11758">FRIQSTSVINFCIITVYFAIVVLLIRLRDLNRHRVQAIKSIMIIAFFFLASQFLVFAMAYVSYFFPPSIATQLLAFHKKYSVVYALPAYSLTYYIHFAVSK</sequence>
<keyword evidence="1" id="KW-0472">Membrane</keyword>
<reference evidence="3" key="1">
    <citation type="submission" date="2022-10" db="EMBL/GenBank/DDBJ databases">
        <title>Genome assembly of Pristionchus species.</title>
        <authorList>
            <person name="Yoshida K."/>
            <person name="Sommer R.J."/>
        </authorList>
    </citation>
    <scope>NUCLEOTIDE SEQUENCE [LARGE SCALE GENOMIC DNA]</scope>
    <source>
        <strain evidence="3">RS5460</strain>
    </source>
</reference>
<feature type="transmembrane region" description="Helical" evidence="1">
    <location>
        <begin position="37"/>
        <end position="61"/>
    </location>
</feature>
<evidence type="ECO:0000256" key="1">
    <source>
        <dbReference type="SAM" id="Phobius"/>
    </source>
</evidence>
<dbReference type="Proteomes" id="UP001328107">
    <property type="component" value="Unassembled WGS sequence"/>
</dbReference>
<organism evidence="2 3">
    <name type="scientific">Pristionchus mayeri</name>
    <dbReference type="NCBI Taxonomy" id="1317129"/>
    <lineage>
        <taxon>Eukaryota</taxon>
        <taxon>Metazoa</taxon>
        <taxon>Ecdysozoa</taxon>
        <taxon>Nematoda</taxon>
        <taxon>Chromadorea</taxon>
        <taxon>Rhabditida</taxon>
        <taxon>Rhabditina</taxon>
        <taxon>Diplogasteromorpha</taxon>
        <taxon>Diplogasteroidea</taxon>
        <taxon>Neodiplogasteridae</taxon>
        <taxon>Pristionchus</taxon>
    </lineage>
</organism>
<feature type="non-terminal residue" evidence="2">
    <location>
        <position position="101"/>
    </location>
</feature>
<accession>A0AAN5HXB1</accession>
<evidence type="ECO:0000313" key="2">
    <source>
        <dbReference type="EMBL" id="GMR44698.1"/>
    </source>
</evidence>
<keyword evidence="1" id="KW-1133">Transmembrane helix</keyword>
<protein>
    <recommendedName>
        <fullName evidence="4">G protein-coupled receptor</fullName>
    </recommendedName>
</protein>
<comment type="caution">
    <text evidence="2">The sequence shown here is derived from an EMBL/GenBank/DDBJ whole genome shotgun (WGS) entry which is preliminary data.</text>
</comment>
<feature type="non-terminal residue" evidence="2">
    <location>
        <position position="1"/>
    </location>
</feature>
<keyword evidence="3" id="KW-1185">Reference proteome</keyword>
<gene>
    <name evidence="2" type="ORF">PMAYCL1PPCAC_14893</name>
</gene>
<evidence type="ECO:0008006" key="4">
    <source>
        <dbReference type="Google" id="ProtNLM"/>
    </source>
</evidence>
<evidence type="ECO:0000313" key="3">
    <source>
        <dbReference type="Proteomes" id="UP001328107"/>
    </source>
</evidence>
<keyword evidence="1" id="KW-0812">Transmembrane</keyword>